<feature type="region of interest" description="Disordered" evidence="1">
    <location>
        <begin position="1"/>
        <end position="20"/>
    </location>
</feature>
<dbReference type="PANTHER" id="PTHR36937">
    <property type="entry name" value="PROTEIN CBG20935-RELATED"/>
    <property type="match status" value="1"/>
</dbReference>
<evidence type="ECO:0000313" key="3">
    <source>
        <dbReference type="Proteomes" id="UP000218231"/>
    </source>
</evidence>
<proteinExistence type="predicted"/>
<dbReference type="Proteomes" id="UP000218231">
    <property type="component" value="Unassembled WGS sequence"/>
</dbReference>
<sequence length="560" mass="61423">MKMTKGNQKMKRSRNERQLVSWTEGKRDLIRLAKVSSRESRRKVFESKDIRRAPRLLQAIGPLAFGVTDGDDAKIDVPKMGKFGMGDVTKTLVQFTPEGTESQDANGGTFEKGMRPGLGYMDRETTAGKAKESSTRMKLAGLGTFDFGEGKEQGTGLIDFSNTLFPFLKLPELKTDDAEDFSNTNVDPRLGEIYYPKPRSYLTEDEGRSADQTDSQNNVGSSAEADRTSIEVQTDRREGNPFDSIRLRGKPRIRGVKTEGVQEEGFIAQKGKEEDKLSSIPEPQQLLSTQPLNQKLLRGQIIQNAVPIGKLGLPEKEIFKLCAKFAPIAAQHCYVHKVDPKFLDRCRGYNQDCAEYIKKARPLGAIANSFSSGVGMTFYDWQINGIPYYIASLLSDFQITRYHANEQGGIGNGHNGKIDFGSWGGGYSDNLGVRDYWSQTTESGGNWYDGVYGYKSGWSVPIVQSLGIEGHQGSQARDDSRMLSSAVGPYVGLSDRVGVDWLNGGVSFNKGFSVPLVGIGVSSGTGIGFPSVGMMMKRMGLDPVETVNAVAQSLTAASRR</sequence>
<gene>
    <name evidence="2" type="ORF">WR25_14683</name>
</gene>
<dbReference type="PANTHER" id="PTHR36937:SF1">
    <property type="entry name" value="PEPTIDASE S1 DOMAIN-CONTAINING PROTEIN"/>
    <property type="match status" value="1"/>
</dbReference>
<dbReference type="OrthoDB" id="5795637at2759"/>
<dbReference type="AlphaFoldDB" id="A0A2A2JGI2"/>
<comment type="caution">
    <text evidence="2">The sequence shown here is derived from an EMBL/GenBank/DDBJ whole genome shotgun (WGS) entry which is preliminary data.</text>
</comment>
<feature type="compositionally biased region" description="Basic and acidic residues" evidence="1">
    <location>
        <begin position="224"/>
        <end position="240"/>
    </location>
</feature>
<keyword evidence="3" id="KW-1185">Reference proteome</keyword>
<protein>
    <submittedName>
        <fullName evidence="2">Uncharacterized protein</fullName>
    </submittedName>
</protein>
<accession>A0A2A2JGI2</accession>
<feature type="region of interest" description="Disordered" evidence="1">
    <location>
        <begin position="198"/>
        <end position="246"/>
    </location>
</feature>
<reference evidence="2 3" key="1">
    <citation type="journal article" date="2017" name="Curr. Biol.">
        <title>Genome architecture and evolution of a unichromosomal asexual nematode.</title>
        <authorList>
            <person name="Fradin H."/>
            <person name="Zegar C."/>
            <person name="Gutwein M."/>
            <person name="Lucas J."/>
            <person name="Kovtun M."/>
            <person name="Corcoran D."/>
            <person name="Baugh L.R."/>
            <person name="Kiontke K."/>
            <person name="Gunsalus K."/>
            <person name="Fitch D.H."/>
            <person name="Piano F."/>
        </authorList>
    </citation>
    <scope>NUCLEOTIDE SEQUENCE [LARGE SCALE GENOMIC DNA]</scope>
    <source>
        <strain evidence="2">PF1309</strain>
    </source>
</reference>
<dbReference type="EMBL" id="LIAE01010446">
    <property type="protein sequence ID" value="PAV60820.1"/>
    <property type="molecule type" value="Genomic_DNA"/>
</dbReference>
<feature type="region of interest" description="Disordered" evidence="1">
    <location>
        <begin position="98"/>
        <end position="120"/>
    </location>
</feature>
<feature type="compositionally biased region" description="Polar residues" evidence="1">
    <location>
        <begin position="212"/>
        <end position="221"/>
    </location>
</feature>
<evidence type="ECO:0000313" key="2">
    <source>
        <dbReference type="EMBL" id="PAV60820.1"/>
    </source>
</evidence>
<evidence type="ECO:0000256" key="1">
    <source>
        <dbReference type="SAM" id="MobiDB-lite"/>
    </source>
</evidence>
<name>A0A2A2JGI2_9BILA</name>
<organism evidence="2 3">
    <name type="scientific">Diploscapter pachys</name>
    <dbReference type="NCBI Taxonomy" id="2018661"/>
    <lineage>
        <taxon>Eukaryota</taxon>
        <taxon>Metazoa</taxon>
        <taxon>Ecdysozoa</taxon>
        <taxon>Nematoda</taxon>
        <taxon>Chromadorea</taxon>
        <taxon>Rhabditida</taxon>
        <taxon>Rhabditina</taxon>
        <taxon>Rhabditomorpha</taxon>
        <taxon>Rhabditoidea</taxon>
        <taxon>Rhabditidae</taxon>
        <taxon>Diploscapter</taxon>
    </lineage>
</organism>